<dbReference type="GeneID" id="73901787"/>
<keyword evidence="10" id="KW-0540">Nuclease</keyword>
<keyword evidence="10" id="KW-0255">Endonuclease</keyword>
<keyword evidence="4" id="KW-0547">Nucleotide-binding</keyword>
<organism evidence="10 11">
    <name type="scientific">Halovivax cerinus</name>
    <dbReference type="NCBI Taxonomy" id="1487865"/>
    <lineage>
        <taxon>Archaea</taxon>
        <taxon>Methanobacteriati</taxon>
        <taxon>Methanobacteriota</taxon>
        <taxon>Stenosarchaea group</taxon>
        <taxon>Halobacteria</taxon>
        <taxon>Halobacteriales</taxon>
        <taxon>Natrialbaceae</taxon>
        <taxon>Halovivax</taxon>
    </lineage>
</organism>
<dbReference type="AlphaFoldDB" id="A0ABD5NPV3"/>
<evidence type="ECO:0000256" key="5">
    <source>
        <dbReference type="ARBA" id="ARBA00022801"/>
    </source>
</evidence>
<keyword evidence="11" id="KW-1185">Reference proteome</keyword>
<sequence>MPIDSIISHPRDGQPDYKLECHLEDTKSRMLSLGRFEGSEACSEQRVASVIGLLHDFGKVTPAFQRKVHPTVEFHGPPQQTYHARLGALAAFWVVQEIGGDDRDALAAFIAISRHHGSLPDAVPHVFTDIYRTETDEKNNVKGWATDQVESIGQPENELHARKADELLVRAGNDTTTWNRFARAIADESVYESLAELVSERRGYSKKEDVDSLPSELYDRTLRYWGHLTLADKTSAAGISRSKLEREPLALEALDTYVEGLEANDELEQTLNRFREQARNVAPENAVDRLLDDEADVGRLTLPTGLGKTFTGITTALTLRDEIAKRRKLVEEPTVVYALPFTSIIEQTREIFEDPDIWDADPAGHALTVHHYLSETVTRVDSEVGTDGEAETDQRTRADAMLGESWRSGTVLTTFVQLFESLAGPRNSQGLKFPALQDAVIILDEPQALPKRWWAAIPRLVRTLRTEFDATVIAMTATQPALFETTDDLSAVELLDDVDEYYHHARRVRYTIDDSVWTFGASDAETIPLDHETAGERIVDAVSHGANAGATERSALTVCNTIASSRRLTESVAQASEMTVEHIGKTYREVLERAEGTSTVGRTATDDGRFGGTERIDQLASAVLDRLGFAPDGEWDGSDSGPVNDASWSWSRAEQPPFFLATFNSRYRPKDRRVLIRLADVLTDCDVPFVLVSTQAVEAGVDLSFARVYRDLAPLDSIVQAAGRCNRSFEWGEEKGRVTVWLLDDPDDPNGGVDRTPAKYVYGTDLGSHLTIITETLRDTLETQSDVDEFTVTRRAVPTYFERIREKALASQELLDHIERCEAKQLGRKSLIQEDYPTVDIIVAVTDREKTLLEAIGDAFNDGNTPRAYELLQQASDLRVSIPARDAEGTLTQATRVDRKRRGEQEGVQILAYRPETAGGSYDLDSGGFVANDNDVVAGRFTVL</sequence>
<keyword evidence="8" id="KW-0051">Antiviral defense</keyword>
<evidence type="ECO:0000256" key="6">
    <source>
        <dbReference type="ARBA" id="ARBA00022806"/>
    </source>
</evidence>
<dbReference type="InterPro" id="IPR027417">
    <property type="entry name" value="P-loop_NTPase"/>
</dbReference>
<dbReference type="InterPro" id="IPR038257">
    <property type="entry name" value="CRISPR-assoc_Cas3_HD_sf"/>
</dbReference>
<keyword evidence="7" id="KW-0067">ATP-binding</keyword>
<dbReference type="InterPro" id="IPR006483">
    <property type="entry name" value="CRISPR-assoc_Cas3_HD"/>
</dbReference>
<dbReference type="InterPro" id="IPR054712">
    <property type="entry name" value="Cas3-like_dom"/>
</dbReference>
<protein>
    <submittedName>
        <fullName evidence="10">CRISPR-associated endonuclease Cas3</fullName>
    </submittedName>
</protein>
<evidence type="ECO:0000313" key="11">
    <source>
        <dbReference type="Proteomes" id="UP001595846"/>
    </source>
</evidence>
<dbReference type="Proteomes" id="UP001595846">
    <property type="component" value="Unassembled WGS sequence"/>
</dbReference>
<dbReference type="GO" id="GO:0046872">
    <property type="term" value="F:metal ion binding"/>
    <property type="evidence" value="ECO:0007669"/>
    <property type="project" value="UniProtKB-KW"/>
</dbReference>
<comment type="similarity">
    <text evidence="2">In the central section; belongs to the CRISPR-associated helicase Cas3 family.</text>
</comment>
<dbReference type="Gene3D" id="3.40.50.300">
    <property type="entry name" value="P-loop containing nucleotide triphosphate hydrolases"/>
    <property type="match status" value="1"/>
</dbReference>
<dbReference type="Gene3D" id="1.10.3210.30">
    <property type="match status" value="1"/>
</dbReference>
<dbReference type="PROSITE" id="PS51643">
    <property type="entry name" value="HD_CAS3"/>
    <property type="match status" value="1"/>
</dbReference>
<dbReference type="Pfam" id="PF18019">
    <property type="entry name" value="Cas3_HD"/>
    <property type="match status" value="1"/>
</dbReference>
<accession>A0ABD5NPV3</accession>
<proteinExistence type="inferred from homology"/>
<dbReference type="GO" id="GO:0005524">
    <property type="term" value="F:ATP binding"/>
    <property type="evidence" value="ECO:0007669"/>
    <property type="project" value="UniProtKB-KW"/>
</dbReference>
<evidence type="ECO:0000313" key="10">
    <source>
        <dbReference type="EMBL" id="MFC3958850.1"/>
    </source>
</evidence>
<dbReference type="GO" id="GO:0004386">
    <property type="term" value="F:helicase activity"/>
    <property type="evidence" value="ECO:0007669"/>
    <property type="project" value="UniProtKB-KW"/>
</dbReference>
<dbReference type="NCBIfam" id="TIGR01596">
    <property type="entry name" value="cas3_HD"/>
    <property type="match status" value="1"/>
</dbReference>
<evidence type="ECO:0000256" key="4">
    <source>
        <dbReference type="ARBA" id="ARBA00022741"/>
    </source>
</evidence>
<keyword evidence="3" id="KW-0479">Metal-binding</keyword>
<keyword evidence="5" id="KW-0378">Hydrolase</keyword>
<dbReference type="Pfam" id="PF04851">
    <property type="entry name" value="ResIII"/>
    <property type="match status" value="1"/>
</dbReference>
<dbReference type="GO" id="GO:0004519">
    <property type="term" value="F:endonuclease activity"/>
    <property type="evidence" value="ECO:0007669"/>
    <property type="project" value="UniProtKB-KW"/>
</dbReference>
<comment type="similarity">
    <text evidence="1">In the N-terminal section; belongs to the CRISPR-associated nuclease Cas3-HD family.</text>
</comment>
<gene>
    <name evidence="10" type="ORF">ACFOUR_10790</name>
</gene>
<evidence type="ECO:0000259" key="9">
    <source>
        <dbReference type="PROSITE" id="PS51643"/>
    </source>
</evidence>
<dbReference type="InterPro" id="IPR006935">
    <property type="entry name" value="Helicase/UvrB_N"/>
</dbReference>
<keyword evidence="6" id="KW-0347">Helicase</keyword>
<dbReference type="Pfam" id="PF22590">
    <property type="entry name" value="Cas3-like_C_2"/>
    <property type="match status" value="1"/>
</dbReference>
<dbReference type="RefSeq" id="WP_256532684.1">
    <property type="nucleotide sequence ID" value="NZ_CP101824.1"/>
</dbReference>
<dbReference type="EMBL" id="JBHSAQ010000007">
    <property type="protein sequence ID" value="MFC3958850.1"/>
    <property type="molecule type" value="Genomic_DNA"/>
</dbReference>
<dbReference type="GO" id="GO:0016787">
    <property type="term" value="F:hydrolase activity"/>
    <property type="evidence" value="ECO:0007669"/>
    <property type="project" value="UniProtKB-KW"/>
</dbReference>
<dbReference type="GO" id="GO:0051607">
    <property type="term" value="P:defense response to virus"/>
    <property type="evidence" value="ECO:0007669"/>
    <property type="project" value="UniProtKB-KW"/>
</dbReference>
<evidence type="ECO:0000256" key="7">
    <source>
        <dbReference type="ARBA" id="ARBA00022840"/>
    </source>
</evidence>
<dbReference type="CDD" id="cd09641">
    <property type="entry name" value="Cas3''_I"/>
    <property type="match status" value="1"/>
</dbReference>
<feature type="domain" description="HD Cas3-type" evidence="9">
    <location>
        <begin position="12"/>
        <end position="234"/>
    </location>
</feature>
<evidence type="ECO:0000256" key="2">
    <source>
        <dbReference type="ARBA" id="ARBA00009046"/>
    </source>
</evidence>
<evidence type="ECO:0000256" key="3">
    <source>
        <dbReference type="ARBA" id="ARBA00022723"/>
    </source>
</evidence>
<dbReference type="SUPFAM" id="SSF52540">
    <property type="entry name" value="P-loop containing nucleoside triphosphate hydrolases"/>
    <property type="match status" value="1"/>
</dbReference>
<comment type="caution">
    <text evidence="10">The sequence shown here is derived from an EMBL/GenBank/DDBJ whole genome shotgun (WGS) entry which is preliminary data.</text>
</comment>
<reference evidence="10 11" key="1">
    <citation type="journal article" date="2019" name="Int. J. Syst. Evol. Microbiol.">
        <title>The Global Catalogue of Microorganisms (GCM) 10K type strain sequencing project: providing services to taxonomists for standard genome sequencing and annotation.</title>
        <authorList>
            <consortium name="The Broad Institute Genomics Platform"/>
            <consortium name="The Broad Institute Genome Sequencing Center for Infectious Disease"/>
            <person name="Wu L."/>
            <person name="Ma J."/>
        </authorList>
    </citation>
    <scope>NUCLEOTIDE SEQUENCE [LARGE SCALE GENOMIC DNA]</scope>
    <source>
        <strain evidence="10 11">IBRC-M 10256</strain>
    </source>
</reference>
<name>A0ABD5NPV3_9EURY</name>
<evidence type="ECO:0000256" key="8">
    <source>
        <dbReference type="ARBA" id="ARBA00023118"/>
    </source>
</evidence>
<evidence type="ECO:0000256" key="1">
    <source>
        <dbReference type="ARBA" id="ARBA00006847"/>
    </source>
</evidence>